<protein>
    <submittedName>
        <fullName evidence="1">Uncharacterized protein</fullName>
    </submittedName>
</protein>
<proteinExistence type="predicted"/>
<gene>
    <name evidence="1" type="ordered locus">BN6_37790</name>
</gene>
<accession>K0JTF6</accession>
<reference evidence="1 2" key="1">
    <citation type="journal article" date="2012" name="BMC Genomics">
        <title>Complete genome sequence of Saccharothrix espanaensis DSM 44229T and comparison to the other completely sequenced Pseudonocardiaceae.</title>
        <authorList>
            <person name="Strobel T."/>
            <person name="Al-Dilaimi A."/>
            <person name="Blom J."/>
            <person name="Gessner A."/>
            <person name="Kalinowski J."/>
            <person name="Luzhetska M."/>
            <person name="Puhler A."/>
            <person name="Szczepanowski R."/>
            <person name="Bechthold A."/>
            <person name="Ruckert C."/>
        </authorList>
    </citation>
    <scope>NUCLEOTIDE SEQUENCE [LARGE SCALE GENOMIC DNA]</scope>
    <source>
        <strain evidence="2">ATCC 51144 / DSM 44229 / JCM 9112 / NBRC 15066 / NRRL 15764</strain>
    </source>
</reference>
<evidence type="ECO:0000313" key="2">
    <source>
        <dbReference type="Proteomes" id="UP000006281"/>
    </source>
</evidence>
<organism evidence="1 2">
    <name type="scientific">Saccharothrix espanaensis (strain ATCC 51144 / DSM 44229 / JCM 9112 / NBRC 15066 / NRRL 15764)</name>
    <dbReference type="NCBI Taxonomy" id="1179773"/>
    <lineage>
        <taxon>Bacteria</taxon>
        <taxon>Bacillati</taxon>
        <taxon>Actinomycetota</taxon>
        <taxon>Actinomycetes</taxon>
        <taxon>Pseudonocardiales</taxon>
        <taxon>Pseudonocardiaceae</taxon>
        <taxon>Saccharothrix</taxon>
    </lineage>
</organism>
<keyword evidence="2" id="KW-1185">Reference proteome</keyword>
<dbReference type="Proteomes" id="UP000006281">
    <property type="component" value="Chromosome"/>
</dbReference>
<dbReference type="PATRIC" id="fig|1179773.3.peg.3779"/>
<dbReference type="HOGENOM" id="CLU_1905229_0_0_11"/>
<name>K0JTF6_SACES</name>
<dbReference type="KEGG" id="sesp:BN6_37790"/>
<dbReference type="AlphaFoldDB" id="K0JTF6"/>
<dbReference type="EMBL" id="HE804045">
    <property type="protein sequence ID" value="CCH31070.1"/>
    <property type="molecule type" value="Genomic_DNA"/>
</dbReference>
<evidence type="ECO:0000313" key="1">
    <source>
        <dbReference type="EMBL" id="CCH31070.1"/>
    </source>
</evidence>
<dbReference type="STRING" id="1179773.BN6_37790"/>
<sequence>MGVPAGGGPAVPEGVSRAATRVDWGRASIRADPDHKSAAGRYGVISALTAAGVDSAHISVYYDEDDHGVYWVVDPRRGRSVVLTDDTESYAGWLEGPWPFVAIFRDAAGVVRTDVDLSLDTLLTRTIAWCTDR</sequence>